<evidence type="ECO:0000313" key="1">
    <source>
        <dbReference type="EMBL" id="OMO63047.1"/>
    </source>
</evidence>
<accession>A0A1R3GYB9</accession>
<dbReference type="AlphaFoldDB" id="A0A1R3GYB9"/>
<reference evidence="2" key="1">
    <citation type="submission" date="2013-09" db="EMBL/GenBank/DDBJ databases">
        <title>Corchorus olitorius genome sequencing.</title>
        <authorList>
            <person name="Alam M."/>
            <person name="Haque M.S."/>
            <person name="Islam M.S."/>
            <person name="Emdad E.M."/>
            <person name="Islam M.M."/>
            <person name="Ahmed B."/>
            <person name="Halim A."/>
            <person name="Hossen Q.M.M."/>
            <person name="Hossain M.Z."/>
            <person name="Ahmed R."/>
            <person name="Khan M.M."/>
            <person name="Islam R."/>
            <person name="Rashid M.M."/>
            <person name="Khan S.A."/>
            <person name="Rahman M.S."/>
            <person name="Alam M."/>
            <person name="Yahiya A.S."/>
            <person name="Khan M.S."/>
            <person name="Azam M.S."/>
            <person name="Haque T."/>
            <person name="Lashkar M.Z.H."/>
            <person name="Akhand A.I."/>
            <person name="Morshed G."/>
            <person name="Roy S."/>
            <person name="Uddin K.S."/>
            <person name="Rabeya T."/>
            <person name="Hossain A.S."/>
            <person name="Chowdhury A."/>
            <person name="Snigdha A.R."/>
            <person name="Mortoza M.S."/>
            <person name="Matin S.A."/>
            <person name="Hoque S.M.E."/>
            <person name="Islam M.K."/>
            <person name="Roy D.K."/>
            <person name="Haider R."/>
            <person name="Moosa M.M."/>
            <person name="Elias S.M."/>
            <person name="Hasan A.M."/>
            <person name="Jahan S."/>
            <person name="Shafiuddin M."/>
            <person name="Mahmood N."/>
            <person name="Shommy N.S."/>
        </authorList>
    </citation>
    <scope>NUCLEOTIDE SEQUENCE [LARGE SCALE GENOMIC DNA]</scope>
    <source>
        <strain evidence="2">cv. O-4</strain>
    </source>
</reference>
<dbReference type="Proteomes" id="UP000187203">
    <property type="component" value="Unassembled WGS sequence"/>
</dbReference>
<organism evidence="1 2">
    <name type="scientific">Corchorus olitorius</name>
    <dbReference type="NCBI Taxonomy" id="93759"/>
    <lineage>
        <taxon>Eukaryota</taxon>
        <taxon>Viridiplantae</taxon>
        <taxon>Streptophyta</taxon>
        <taxon>Embryophyta</taxon>
        <taxon>Tracheophyta</taxon>
        <taxon>Spermatophyta</taxon>
        <taxon>Magnoliopsida</taxon>
        <taxon>eudicotyledons</taxon>
        <taxon>Gunneridae</taxon>
        <taxon>Pentapetalae</taxon>
        <taxon>rosids</taxon>
        <taxon>malvids</taxon>
        <taxon>Malvales</taxon>
        <taxon>Malvaceae</taxon>
        <taxon>Grewioideae</taxon>
        <taxon>Apeibeae</taxon>
        <taxon>Corchorus</taxon>
    </lineage>
</organism>
<keyword evidence="2" id="KW-1185">Reference proteome</keyword>
<protein>
    <submittedName>
        <fullName evidence="1">Uncharacterized protein</fullName>
    </submittedName>
</protein>
<name>A0A1R3GYB9_9ROSI</name>
<evidence type="ECO:0000313" key="2">
    <source>
        <dbReference type="Proteomes" id="UP000187203"/>
    </source>
</evidence>
<dbReference type="EMBL" id="AWUE01021202">
    <property type="protein sequence ID" value="OMO63047.1"/>
    <property type="molecule type" value="Genomic_DNA"/>
</dbReference>
<comment type="caution">
    <text evidence="1">The sequence shown here is derived from an EMBL/GenBank/DDBJ whole genome shotgun (WGS) entry which is preliminary data.</text>
</comment>
<proteinExistence type="predicted"/>
<sequence>MAPLFAFAITDRSSSLRYLYFFFNRQLPWNFLCLPKIIKLVVGEELAEVAVTVLNPSSFKEF</sequence>
<gene>
    <name evidence="1" type="ORF">COLO4_32746</name>
</gene>